<dbReference type="PANTHER" id="PTHR35796:SF3">
    <property type="entry name" value="BHLH DOMAIN-CONTAINING PROTEIN"/>
    <property type="match status" value="1"/>
</dbReference>
<dbReference type="Proteomes" id="UP001165121">
    <property type="component" value="Unassembled WGS sequence"/>
</dbReference>
<dbReference type="AlphaFoldDB" id="A0A9W7D1R8"/>
<dbReference type="OrthoDB" id="121855at2759"/>
<dbReference type="EMBL" id="BSXT01003092">
    <property type="protein sequence ID" value="GMF52474.1"/>
    <property type="molecule type" value="Genomic_DNA"/>
</dbReference>
<accession>A0A9W7D1R8</accession>
<name>A0A9W7D1R8_9STRA</name>
<evidence type="ECO:0000313" key="2">
    <source>
        <dbReference type="Proteomes" id="UP001165121"/>
    </source>
</evidence>
<proteinExistence type="predicted"/>
<organism evidence="1 2">
    <name type="scientific">Phytophthora fragariaefolia</name>
    <dbReference type="NCBI Taxonomy" id="1490495"/>
    <lineage>
        <taxon>Eukaryota</taxon>
        <taxon>Sar</taxon>
        <taxon>Stramenopiles</taxon>
        <taxon>Oomycota</taxon>
        <taxon>Peronosporomycetes</taxon>
        <taxon>Peronosporales</taxon>
        <taxon>Peronosporaceae</taxon>
        <taxon>Phytophthora</taxon>
    </lineage>
</organism>
<evidence type="ECO:0000313" key="1">
    <source>
        <dbReference type="EMBL" id="GMF52474.1"/>
    </source>
</evidence>
<reference evidence="1" key="1">
    <citation type="submission" date="2023-04" db="EMBL/GenBank/DDBJ databases">
        <title>Phytophthora fragariaefolia NBRC 109709.</title>
        <authorList>
            <person name="Ichikawa N."/>
            <person name="Sato H."/>
            <person name="Tonouchi N."/>
        </authorList>
    </citation>
    <scope>NUCLEOTIDE SEQUENCE</scope>
    <source>
        <strain evidence="1">NBRC 109709</strain>
    </source>
</reference>
<comment type="caution">
    <text evidence="1">The sequence shown here is derived from an EMBL/GenBank/DDBJ whole genome shotgun (WGS) entry which is preliminary data.</text>
</comment>
<dbReference type="PANTHER" id="PTHR35796">
    <property type="entry name" value="HYPOTHETICAL CYTOSOLIC PROTEIN"/>
    <property type="match status" value="1"/>
</dbReference>
<keyword evidence="2" id="KW-1185">Reference proteome</keyword>
<gene>
    <name evidence="1" type="ORF">Pfra01_002149600</name>
</gene>
<sequence>MAAMVFKELAAGVKACYRNVDRVFQTSDSAATREVVHCALLDGDTNTRGRERKFFDKRTMPFGMHATGSAWWETWHKFRGQRSQDVLHDELIESYGLEMNDFKTNTSAIAYCQQISQRYVEDNRIVFVWDAYIEPYGFKNERVHDVYFLEQMYVLIEPDKEDSEKQTGDDEGVSTQISLCYVIKPRFMDPKLKDDAKTDAMVNFLTSAVLSKIMNLRERMETLLLDQALQQQ</sequence>
<protein>
    <submittedName>
        <fullName evidence="1">Unnamed protein product</fullName>
    </submittedName>
</protein>